<keyword evidence="2" id="KW-0378">Hydrolase</keyword>
<sequence>MKELNENIITWAQDKGIFDSSSPLKQLTKTFEEVTELVTALVQKNEEEIVDAIGDVNVTLVILKKLAESTKESGDLANSKIFILINWIVEIFKKICQNKDVTIDVVRAQEMLHRVAQENNQTIESCTQSAYNVIANRTGKMVGGVFVKDDLSEANSLQAAKPARKKPKGGVKTNE</sequence>
<protein>
    <submittedName>
        <fullName evidence="2">MazG nucleotide pyrophosphohydrolase</fullName>
    </submittedName>
</protein>
<evidence type="ECO:0000256" key="1">
    <source>
        <dbReference type="SAM" id="MobiDB-lite"/>
    </source>
</evidence>
<evidence type="ECO:0000313" key="2">
    <source>
        <dbReference type="EMBL" id="KGE14579.1"/>
    </source>
</evidence>
<dbReference type="eggNOG" id="COG1694">
    <property type="taxonomic scope" value="Bacteria"/>
</dbReference>
<accession>A0A0B8T7Q8</accession>
<dbReference type="SUPFAM" id="SSF101386">
    <property type="entry name" value="all-alpha NTP pyrophosphatases"/>
    <property type="match status" value="1"/>
</dbReference>
<evidence type="ECO:0000313" key="3">
    <source>
        <dbReference type="Proteomes" id="UP000031802"/>
    </source>
</evidence>
<comment type="caution">
    <text evidence="2">The sequence shown here is derived from an EMBL/GenBank/DDBJ whole genome shotgun (WGS) entry which is preliminary data.</text>
</comment>
<dbReference type="AlphaFoldDB" id="A0A0B8T7Q8"/>
<dbReference type="GO" id="GO:0016787">
    <property type="term" value="F:hydrolase activity"/>
    <property type="evidence" value="ECO:0007669"/>
    <property type="project" value="UniProtKB-KW"/>
</dbReference>
<dbReference type="EMBL" id="JJMU01000024">
    <property type="protein sequence ID" value="KGE14579.1"/>
    <property type="molecule type" value="Genomic_DNA"/>
</dbReference>
<dbReference type="RefSeq" id="WP_037497425.1">
    <property type="nucleotide sequence ID" value="NZ_JJMU01000024.1"/>
</dbReference>
<feature type="region of interest" description="Disordered" evidence="1">
    <location>
        <begin position="156"/>
        <end position="175"/>
    </location>
</feature>
<dbReference type="Proteomes" id="UP000031802">
    <property type="component" value="Unassembled WGS sequence"/>
</dbReference>
<dbReference type="Gene3D" id="1.10.287.1080">
    <property type="entry name" value="MazG-like"/>
    <property type="match status" value="1"/>
</dbReference>
<proteinExistence type="predicted"/>
<organism evidence="2 3">
    <name type="scientific">Sphingobacterium deserti</name>
    <dbReference type="NCBI Taxonomy" id="1229276"/>
    <lineage>
        <taxon>Bacteria</taxon>
        <taxon>Pseudomonadati</taxon>
        <taxon>Bacteroidota</taxon>
        <taxon>Sphingobacteriia</taxon>
        <taxon>Sphingobacteriales</taxon>
        <taxon>Sphingobacteriaceae</taxon>
        <taxon>Sphingobacterium</taxon>
    </lineage>
</organism>
<name>A0A0B8T7Q8_9SPHI</name>
<reference evidence="2 3" key="2">
    <citation type="journal article" date="2015" name="PLoS ONE">
        <title>Whole-Genome Optical Mapping and Finished Genome Sequence of Sphingobacterium deserti sp. nov., a New Species Isolated from the Western Desert of China.</title>
        <authorList>
            <person name="Teng C."/>
            <person name="Zhou Z."/>
            <person name="Molnar I."/>
            <person name="Li X."/>
            <person name="Tang R."/>
            <person name="Chen M."/>
            <person name="Wang L."/>
            <person name="Su S."/>
            <person name="Zhang W."/>
            <person name="Lin M."/>
        </authorList>
    </citation>
    <scope>NUCLEOTIDE SEQUENCE [LARGE SCALE GENOMIC DNA]</scope>
    <source>
        <strain evidence="3">ACCC05744</strain>
    </source>
</reference>
<dbReference type="PATRIC" id="fig|1229276.3.peg.1664"/>
<dbReference type="OrthoDB" id="706686at2"/>
<reference evidence="3" key="1">
    <citation type="submission" date="2014-04" db="EMBL/GenBank/DDBJ databases">
        <title>Whole-Genome optical mapping and complete genome sequence of Sphingobacterium deserti sp. nov., a new spaces isolated from desert in the west of China.</title>
        <authorList>
            <person name="Teng C."/>
            <person name="Zhou Z."/>
            <person name="Li X."/>
            <person name="Chen M."/>
            <person name="Lin M."/>
            <person name="Wang L."/>
            <person name="Su S."/>
            <person name="Zhang C."/>
            <person name="Zhang W."/>
        </authorList>
    </citation>
    <scope>NUCLEOTIDE SEQUENCE [LARGE SCALE GENOMIC DNA]</scope>
    <source>
        <strain evidence="3">ACCC05744</strain>
    </source>
</reference>
<keyword evidence="3" id="KW-1185">Reference proteome</keyword>
<gene>
    <name evidence="2" type="ORF">DI53_1608</name>
</gene>
<dbReference type="STRING" id="1229276.DI53_1608"/>